<evidence type="ECO:0000313" key="11">
    <source>
        <dbReference type="EMBL" id="ONI23830.1"/>
    </source>
</evidence>
<dbReference type="AlphaFoldDB" id="M5XFI1"/>
<dbReference type="STRING" id="3760.M5XFI1"/>
<proteinExistence type="inferred from homology"/>
<comment type="catalytic activity">
    <reaction evidence="8">
        <text>[(1-&gt;4)-alpha-D-galacturonosyl methyl ester](n) + n H2O = [(1-&gt;4)-alpha-D-galacturonosyl](n) + n methanol + n H(+)</text>
        <dbReference type="Rhea" id="RHEA:22380"/>
        <dbReference type="Rhea" id="RHEA-COMP:14570"/>
        <dbReference type="Rhea" id="RHEA-COMP:14573"/>
        <dbReference type="ChEBI" id="CHEBI:15377"/>
        <dbReference type="ChEBI" id="CHEBI:15378"/>
        <dbReference type="ChEBI" id="CHEBI:17790"/>
        <dbReference type="ChEBI" id="CHEBI:140522"/>
        <dbReference type="ChEBI" id="CHEBI:140523"/>
        <dbReference type="EC" id="3.1.1.11"/>
    </reaction>
</comment>
<keyword evidence="8" id="KW-0961">Cell wall biogenesis/degradation</keyword>
<dbReference type="InterPro" id="IPR018040">
    <property type="entry name" value="Pectinesterase_Tyr_AS"/>
</dbReference>
<evidence type="ECO:0000313" key="12">
    <source>
        <dbReference type="Proteomes" id="UP000006882"/>
    </source>
</evidence>
<dbReference type="eggNOG" id="ENOG502QRGV">
    <property type="taxonomic scope" value="Eukaryota"/>
</dbReference>
<dbReference type="UniPathway" id="UPA00545">
    <property type="reaction ID" value="UER00823"/>
</dbReference>
<evidence type="ECO:0000259" key="9">
    <source>
        <dbReference type="Pfam" id="PF01095"/>
    </source>
</evidence>
<dbReference type="InterPro" id="IPR000070">
    <property type="entry name" value="Pectinesterase_cat"/>
</dbReference>
<dbReference type="PROSITE" id="PS00503">
    <property type="entry name" value="PECTINESTERASE_2"/>
    <property type="match status" value="1"/>
</dbReference>
<dbReference type="InterPro" id="IPR033131">
    <property type="entry name" value="Pectinesterase_Asp_AS"/>
</dbReference>
<dbReference type="InterPro" id="IPR006501">
    <property type="entry name" value="Pectinesterase_inhib_dom"/>
</dbReference>
<dbReference type="PROSITE" id="PS00800">
    <property type="entry name" value="PECTINESTERASE_1"/>
    <property type="match status" value="1"/>
</dbReference>
<dbReference type="Gene3D" id="1.20.140.40">
    <property type="entry name" value="Invertase/pectin methylesterase inhibitor family protein"/>
    <property type="match status" value="1"/>
</dbReference>
<dbReference type="InterPro" id="IPR012334">
    <property type="entry name" value="Pectin_lyas_fold"/>
</dbReference>
<dbReference type="FunFam" id="2.160.20.10:FF:000001">
    <property type="entry name" value="Pectinesterase"/>
    <property type="match status" value="1"/>
</dbReference>
<dbReference type="SUPFAM" id="SSF101148">
    <property type="entry name" value="Plant invertase/pectin methylesterase inhibitor"/>
    <property type="match status" value="1"/>
</dbReference>
<dbReference type="PANTHER" id="PTHR31707">
    <property type="entry name" value="PECTINESTERASE"/>
    <property type="match status" value="1"/>
</dbReference>
<protein>
    <recommendedName>
        <fullName evidence="8">Pectinesterase</fullName>
        <ecNumber evidence="8">3.1.1.11</ecNumber>
    </recommendedName>
</protein>
<evidence type="ECO:0000256" key="5">
    <source>
        <dbReference type="ARBA" id="ARBA00022512"/>
    </source>
</evidence>
<dbReference type="GO" id="GO:0030599">
    <property type="term" value="F:pectinesterase activity"/>
    <property type="evidence" value="ECO:0000318"/>
    <property type="project" value="GO_Central"/>
</dbReference>
<comment type="subcellular location">
    <subcellularLocation>
        <location evidence="1 8">Secreted</location>
        <location evidence="1 8">Cell wall</location>
    </subcellularLocation>
</comment>
<dbReference type="Gramene" id="ONI23830">
    <property type="protein sequence ID" value="ONI23830"/>
    <property type="gene ID" value="PRUPE_2G210700"/>
</dbReference>
<dbReference type="GO" id="GO:0045490">
    <property type="term" value="P:pectin catabolic process"/>
    <property type="evidence" value="ECO:0007669"/>
    <property type="project" value="UniProtKB-UniRule"/>
</dbReference>
<dbReference type="HOGENOM" id="CLU_012243_9_1_1"/>
<dbReference type="OMA" id="GRVKWTS"/>
<accession>M5XFI1</accession>
<dbReference type="Proteomes" id="UP000006882">
    <property type="component" value="Chromosome G2"/>
</dbReference>
<evidence type="ECO:0000256" key="8">
    <source>
        <dbReference type="RuleBase" id="RU000589"/>
    </source>
</evidence>
<dbReference type="InterPro" id="IPR035513">
    <property type="entry name" value="Invertase/methylesterase_inhib"/>
</dbReference>
<reference evidence="11 12" key="1">
    <citation type="journal article" date="2013" name="Nat. Genet.">
        <title>The high-quality draft genome of peach (Prunus persica) identifies unique patterns of genetic diversity, domestication and genome evolution.</title>
        <authorList>
            <consortium name="International Peach Genome Initiative"/>
            <person name="Verde I."/>
            <person name="Abbott A.G."/>
            <person name="Scalabrin S."/>
            <person name="Jung S."/>
            <person name="Shu S."/>
            <person name="Marroni F."/>
            <person name="Zhebentyayeva T."/>
            <person name="Dettori M.T."/>
            <person name="Grimwood J."/>
            <person name="Cattonaro F."/>
            <person name="Zuccolo A."/>
            <person name="Rossini L."/>
            <person name="Jenkins J."/>
            <person name="Vendramin E."/>
            <person name="Meisel L.A."/>
            <person name="Decroocq V."/>
            <person name="Sosinski B."/>
            <person name="Prochnik S."/>
            <person name="Mitros T."/>
            <person name="Policriti A."/>
            <person name="Cipriani G."/>
            <person name="Dondini L."/>
            <person name="Ficklin S."/>
            <person name="Goodstein D.M."/>
            <person name="Xuan P."/>
            <person name="Del Fabbro C."/>
            <person name="Aramini V."/>
            <person name="Copetti D."/>
            <person name="Gonzalez S."/>
            <person name="Horner D.S."/>
            <person name="Falchi R."/>
            <person name="Lucas S."/>
            <person name="Mica E."/>
            <person name="Maldonado J."/>
            <person name="Lazzari B."/>
            <person name="Bielenberg D."/>
            <person name="Pirona R."/>
            <person name="Miculan M."/>
            <person name="Barakat A."/>
            <person name="Testolin R."/>
            <person name="Stella A."/>
            <person name="Tartarini S."/>
            <person name="Tonutti P."/>
            <person name="Arus P."/>
            <person name="Orellana A."/>
            <person name="Wells C."/>
            <person name="Main D."/>
            <person name="Vizzotto G."/>
            <person name="Silva H."/>
            <person name="Salamini F."/>
            <person name="Schmutz J."/>
            <person name="Morgante M."/>
            <person name="Rokhsar D.S."/>
        </authorList>
    </citation>
    <scope>NUCLEOTIDE SEQUENCE [LARGE SCALE GENOMIC DNA]</scope>
    <source>
        <strain evidence="12">cv. Nemared</strain>
    </source>
</reference>
<keyword evidence="5 8" id="KW-0134">Cell wall</keyword>
<comment type="pathway">
    <text evidence="2 8">Glycan metabolism; pectin degradation; 2-dehydro-3-deoxy-D-gluconate from pectin: step 1/5.</text>
</comment>
<evidence type="ECO:0000256" key="7">
    <source>
        <dbReference type="ARBA" id="ARBA00023085"/>
    </source>
</evidence>
<comment type="function">
    <text evidence="8">Acts in the modification of cell walls via demethylesterification of cell wall pectin.</text>
</comment>
<dbReference type="CDD" id="cd15799">
    <property type="entry name" value="PMEI-like_4"/>
    <property type="match status" value="1"/>
</dbReference>
<dbReference type="Pfam" id="PF01095">
    <property type="entry name" value="Pectinesterase"/>
    <property type="match status" value="1"/>
</dbReference>
<comment type="similarity">
    <text evidence="4">In the C-terminal section; belongs to the pectinesterase family.</text>
</comment>
<keyword evidence="6 8" id="KW-0378">Hydrolase</keyword>
<keyword evidence="8" id="KW-0964">Secreted</keyword>
<evidence type="ECO:0000256" key="6">
    <source>
        <dbReference type="ARBA" id="ARBA00022801"/>
    </source>
</evidence>
<feature type="domain" description="Pectinesterase catalytic" evidence="9">
    <location>
        <begin position="182"/>
        <end position="474"/>
    </location>
</feature>
<keyword evidence="12" id="KW-1185">Reference proteome</keyword>
<feature type="domain" description="Pectinesterase inhibitor" evidence="10">
    <location>
        <begin position="17"/>
        <end position="146"/>
    </location>
</feature>
<dbReference type="SUPFAM" id="SSF51126">
    <property type="entry name" value="Pectin lyase-like"/>
    <property type="match status" value="1"/>
</dbReference>
<keyword evidence="7 8" id="KW-0063">Aspartyl esterase</keyword>
<evidence type="ECO:0000256" key="4">
    <source>
        <dbReference type="ARBA" id="ARBA00007786"/>
    </source>
</evidence>
<gene>
    <name evidence="11" type="ORF">PRUPE_2G210700</name>
</gene>
<name>M5XFI1_PRUPE</name>
<organism evidence="11 12">
    <name type="scientific">Prunus persica</name>
    <name type="common">Peach</name>
    <name type="synonym">Amygdalus persica</name>
    <dbReference type="NCBI Taxonomy" id="3760"/>
    <lineage>
        <taxon>Eukaryota</taxon>
        <taxon>Viridiplantae</taxon>
        <taxon>Streptophyta</taxon>
        <taxon>Embryophyta</taxon>
        <taxon>Tracheophyta</taxon>
        <taxon>Spermatophyta</taxon>
        <taxon>Magnoliopsida</taxon>
        <taxon>eudicotyledons</taxon>
        <taxon>Gunneridae</taxon>
        <taxon>Pentapetalae</taxon>
        <taxon>rosids</taxon>
        <taxon>fabids</taxon>
        <taxon>Rosales</taxon>
        <taxon>Rosaceae</taxon>
        <taxon>Amygdaloideae</taxon>
        <taxon>Amygdaleae</taxon>
        <taxon>Prunus</taxon>
    </lineage>
</organism>
<evidence type="ECO:0000256" key="1">
    <source>
        <dbReference type="ARBA" id="ARBA00004191"/>
    </source>
</evidence>
<dbReference type="EMBL" id="CM007652">
    <property type="protein sequence ID" value="ONI23830.1"/>
    <property type="molecule type" value="Genomic_DNA"/>
</dbReference>
<feature type="signal peptide" evidence="8">
    <location>
        <begin position="1"/>
        <end position="28"/>
    </location>
</feature>
<evidence type="ECO:0000259" key="10">
    <source>
        <dbReference type="Pfam" id="PF04043"/>
    </source>
</evidence>
<dbReference type="Pfam" id="PF04043">
    <property type="entry name" value="PMEI"/>
    <property type="match status" value="1"/>
</dbReference>
<evidence type="ECO:0000256" key="3">
    <source>
        <dbReference type="ARBA" id="ARBA00006027"/>
    </source>
</evidence>
<dbReference type="InterPro" id="IPR011050">
    <property type="entry name" value="Pectin_lyase_fold/virulence"/>
</dbReference>
<dbReference type="GO" id="GO:0046910">
    <property type="term" value="F:pectinesterase inhibitor activity"/>
    <property type="evidence" value="ECO:0000318"/>
    <property type="project" value="GO_Central"/>
</dbReference>
<comment type="similarity">
    <text evidence="3">In the N-terminal section; belongs to the PMEI family.</text>
</comment>
<feature type="chain" id="PRO_5005141086" description="Pectinesterase" evidence="8">
    <location>
        <begin position="29"/>
        <end position="489"/>
    </location>
</feature>
<dbReference type="GO" id="GO:0042545">
    <property type="term" value="P:cell wall modification"/>
    <property type="evidence" value="ECO:0007669"/>
    <property type="project" value="UniProtKB-UniRule"/>
</dbReference>
<keyword evidence="8" id="KW-0732">Signal</keyword>
<dbReference type="Gene3D" id="2.160.20.10">
    <property type="entry name" value="Single-stranded right-handed beta-helix, Pectin lyase-like"/>
    <property type="match status" value="1"/>
</dbReference>
<dbReference type="EC" id="3.1.1.11" evidence="8"/>
<evidence type="ECO:0000256" key="2">
    <source>
        <dbReference type="ARBA" id="ARBA00005184"/>
    </source>
</evidence>
<sequence>MRPFIKSYSSHFIFFIICFSSLSVDPRADNVDPQLINVPLPAFKSSLEKTKELVQNVASTMSHMHAGEDYENSTVVVISYCEDLLNETADVLDWSLSTIDDLKADVVSHMRTWLNISQSKEKICVDTFQNMIDSNVAESLRQMTKSIDEVLGMIQVQQQHHLHRHNSTAAPGSDPALSWTADVTVSQDGSGKFKRIMDAIAAAPSHSQKQFVIFVKKGVYKEYVKIDKTKTNLVLIGEGMSVTTISGDRSNASGWATMKSATFDVRAEGFLAMNIGFENTAGPSKGQAVALSSGSDRSVFYRCKISGYQDTLLVLSGRQFYRECTISGTVDFIFGYGTAVFQHSRIIPRKAIKGQQNTITANGRLSEDSSGFSFQFCRIEADSDLVGNVNSTKTYLGRPWGKYSRTVFIKSFMSNIIRPEGWLEWSGENNLDTLYYAEYKNYGPGASVAGRVKWPGYHLISEADSFAVDKFIGGKSWLPSTGVPFKADL</sequence>